<feature type="domain" description="FAD-binding FR-type" evidence="18">
    <location>
        <begin position="151"/>
        <end position="271"/>
    </location>
</feature>
<keyword evidence="5" id="KW-0216">Detoxification</keyword>
<dbReference type="FunFam" id="1.10.490.10:FF:000003">
    <property type="entry name" value="Flavohemoprotein"/>
    <property type="match status" value="1"/>
</dbReference>
<dbReference type="InterPro" id="IPR039261">
    <property type="entry name" value="FNR_nucleotide-bd"/>
</dbReference>
<evidence type="ECO:0000256" key="14">
    <source>
        <dbReference type="ARBA" id="ARBA00048649"/>
    </source>
</evidence>
<gene>
    <name evidence="19" type="ORF">CC80DRAFT_519686</name>
</gene>
<dbReference type="SUPFAM" id="SSF63380">
    <property type="entry name" value="Riboflavin synthase domain-like"/>
    <property type="match status" value="1"/>
</dbReference>
<keyword evidence="11" id="KW-0560">Oxidoreductase</keyword>
<evidence type="ECO:0000256" key="6">
    <source>
        <dbReference type="ARBA" id="ARBA00022617"/>
    </source>
</evidence>
<evidence type="ECO:0000256" key="13">
    <source>
        <dbReference type="ARBA" id="ARBA00023027"/>
    </source>
</evidence>
<dbReference type="FunFam" id="3.40.50.80:FF:000010">
    <property type="entry name" value="Flavohemoprotein"/>
    <property type="match status" value="1"/>
</dbReference>
<evidence type="ECO:0000256" key="11">
    <source>
        <dbReference type="ARBA" id="ARBA00023002"/>
    </source>
</evidence>
<dbReference type="SUPFAM" id="SSF46458">
    <property type="entry name" value="Globin-like"/>
    <property type="match status" value="1"/>
</dbReference>
<comment type="catalytic activity">
    <reaction evidence="15">
        <text>2 nitric oxide + NADPH + 2 O2 = 2 nitrate + NADP(+) + H(+)</text>
        <dbReference type="Rhea" id="RHEA:19465"/>
        <dbReference type="ChEBI" id="CHEBI:15378"/>
        <dbReference type="ChEBI" id="CHEBI:15379"/>
        <dbReference type="ChEBI" id="CHEBI:16480"/>
        <dbReference type="ChEBI" id="CHEBI:17632"/>
        <dbReference type="ChEBI" id="CHEBI:57783"/>
        <dbReference type="ChEBI" id="CHEBI:58349"/>
        <dbReference type="EC" id="1.14.12.17"/>
    </reaction>
</comment>
<dbReference type="PRINTS" id="PR00410">
    <property type="entry name" value="PHEHYDRXLASE"/>
</dbReference>
<evidence type="ECO:0000256" key="2">
    <source>
        <dbReference type="ARBA" id="ARBA00001974"/>
    </source>
</evidence>
<keyword evidence="6" id="KW-0349">Heme</keyword>
<dbReference type="InterPro" id="IPR000971">
    <property type="entry name" value="Globin"/>
</dbReference>
<dbReference type="GO" id="GO:0008941">
    <property type="term" value="F:nitric oxide dioxygenase NAD(P)H activity"/>
    <property type="evidence" value="ECO:0007669"/>
    <property type="project" value="UniProtKB-EC"/>
</dbReference>
<dbReference type="NCBIfam" id="NF009805">
    <property type="entry name" value="PRK13289.1"/>
    <property type="match status" value="1"/>
</dbReference>
<dbReference type="Pfam" id="PF00175">
    <property type="entry name" value="NAD_binding_1"/>
    <property type="match status" value="1"/>
</dbReference>
<dbReference type="CDD" id="cd08922">
    <property type="entry name" value="FHb-globin"/>
    <property type="match status" value="1"/>
</dbReference>
<keyword evidence="8" id="KW-0479">Metal-binding</keyword>
<evidence type="ECO:0000256" key="9">
    <source>
        <dbReference type="ARBA" id="ARBA00022827"/>
    </source>
</evidence>
<evidence type="ECO:0000259" key="18">
    <source>
        <dbReference type="PROSITE" id="PS51384"/>
    </source>
</evidence>
<sequence>MAPALTPEQASIIKATVPVLAEHGVAITTKFYADVISSNPVLKNIFNNTHQATGHQARALAGALYAYAANIDDLGVLSPAIELICHKHVSLVIKPEMYDIVGTYLLKNMKLVLGDAATEEIMDAWGEAYWQLANTMIEREKVMYEETAYWKEWQDFKIAKKEKESEEITSFYFEPVDQSLKLPVFKPGQYISVNIFIDELDGGVWQARQYSLSDAPGKSYLRISVKKEPAVEIGEPKHMAHPGYLSNILHDRKEVGDVVRLTHPFGDFFFEEKDGGKQEPVVLISAGVGLTCLMSILKSLVEEHSSRPISWIHGARDNKTRAFKTQVDGFAAANKNLHTLYFSSSPKGDEVEGKDYSIKGRVDLGKVGKDVLFTDNDKTQYFVCGPTQFMLDTEEKLKNLGVSSDRIKVELFGTGGVPRV</sequence>
<proteinExistence type="inferred from homology"/>
<dbReference type="EC" id="1.14.12.17" evidence="4"/>
<dbReference type="CDD" id="cd06184">
    <property type="entry name" value="flavohem_like_fad_nad_binding"/>
    <property type="match status" value="1"/>
</dbReference>
<name>A0A6A5TGZ4_9PLEO</name>
<dbReference type="PANTHER" id="PTHR43396">
    <property type="entry name" value="FLAVOHEMOPROTEIN"/>
    <property type="match status" value="1"/>
</dbReference>
<dbReference type="OrthoDB" id="436496at2759"/>
<dbReference type="GO" id="GO:0019825">
    <property type="term" value="F:oxygen binding"/>
    <property type="evidence" value="ECO:0007669"/>
    <property type="project" value="InterPro"/>
</dbReference>
<comment type="cofactor">
    <cofactor evidence="1">
        <name>heme b</name>
        <dbReference type="ChEBI" id="CHEBI:60344"/>
    </cofactor>
</comment>
<dbReference type="Gene3D" id="1.10.490.10">
    <property type="entry name" value="Globins"/>
    <property type="match status" value="1"/>
</dbReference>
<comment type="function">
    <text evidence="16">In the presence of oxygen and NADH, it has NADH oxidase activity, which leads to the generation of superoxide and H(2)O(2). Under anaerobic conditions, it also exhibits nitric oxide reductase and FAD reductase activities. However, all these reactions are much lower than NOD activity.</text>
</comment>
<accession>A0A6A5TGZ4</accession>
<evidence type="ECO:0000256" key="15">
    <source>
        <dbReference type="ARBA" id="ARBA00049433"/>
    </source>
</evidence>
<keyword evidence="10" id="KW-0521">NADP</keyword>
<keyword evidence="20" id="KW-1185">Reference proteome</keyword>
<dbReference type="PROSITE" id="PS51384">
    <property type="entry name" value="FAD_FR"/>
    <property type="match status" value="1"/>
</dbReference>
<dbReference type="Gene3D" id="3.40.50.80">
    <property type="entry name" value="Nucleotide-binding domain of ferredoxin-NADP reductase (FNR) module"/>
    <property type="match status" value="1"/>
</dbReference>
<comment type="cofactor">
    <cofactor evidence="2">
        <name>FAD</name>
        <dbReference type="ChEBI" id="CHEBI:57692"/>
    </cofactor>
</comment>
<feature type="domain" description="Globin" evidence="17">
    <location>
        <begin position="4"/>
        <end position="141"/>
    </location>
</feature>
<evidence type="ECO:0000256" key="1">
    <source>
        <dbReference type="ARBA" id="ARBA00001970"/>
    </source>
</evidence>
<evidence type="ECO:0000259" key="17">
    <source>
        <dbReference type="PROSITE" id="PS01033"/>
    </source>
</evidence>
<dbReference type="GO" id="GO:0071500">
    <property type="term" value="P:cellular response to nitrosative stress"/>
    <property type="evidence" value="ECO:0007669"/>
    <property type="project" value="TreeGrafter"/>
</dbReference>
<dbReference type="GO" id="GO:0020037">
    <property type="term" value="F:heme binding"/>
    <property type="evidence" value="ECO:0007669"/>
    <property type="project" value="InterPro"/>
</dbReference>
<evidence type="ECO:0000256" key="7">
    <source>
        <dbReference type="ARBA" id="ARBA00022630"/>
    </source>
</evidence>
<dbReference type="InterPro" id="IPR017938">
    <property type="entry name" value="Riboflavin_synthase-like_b-brl"/>
</dbReference>
<dbReference type="GO" id="GO:0071949">
    <property type="term" value="F:FAD binding"/>
    <property type="evidence" value="ECO:0007669"/>
    <property type="project" value="TreeGrafter"/>
</dbReference>
<organism evidence="19 20">
    <name type="scientific">Byssothecium circinans</name>
    <dbReference type="NCBI Taxonomy" id="147558"/>
    <lineage>
        <taxon>Eukaryota</taxon>
        <taxon>Fungi</taxon>
        <taxon>Dikarya</taxon>
        <taxon>Ascomycota</taxon>
        <taxon>Pezizomycotina</taxon>
        <taxon>Dothideomycetes</taxon>
        <taxon>Pleosporomycetidae</taxon>
        <taxon>Pleosporales</taxon>
        <taxon>Massarineae</taxon>
        <taxon>Massarinaceae</taxon>
        <taxon>Byssothecium</taxon>
    </lineage>
</organism>
<dbReference type="InterPro" id="IPR001433">
    <property type="entry name" value="OxRdtase_FAD/NAD-bd"/>
</dbReference>
<evidence type="ECO:0000256" key="8">
    <source>
        <dbReference type="ARBA" id="ARBA00022723"/>
    </source>
</evidence>
<dbReference type="PANTHER" id="PTHR43396:SF3">
    <property type="entry name" value="FLAVOHEMOPROTEIN"/>
    <property type="match status" value="1"/>
</dbReference>
<keyword evidence="7" id="KW-0285">Flavoprotein</keyword>
<dbReference type="Pfam" id="PF00042">
    <property type="entry name" value="Globin"/>
    <property type="match status" value="1"/>
</dbReference>
<comment type="catalytic activity">
    <reaction evidence="14">
        <text>2 nitric oxide + NADH + 2 O2 = 2 nitrate + NAD(+) + H(+)</text>
        <dbReference type="Rhea" id="RHEA:19469"/>
        <dbReference type="ChEBI" id="CHEBI:15378"/>
        <dbReference type="ChEBI" id="CHEBI:15379"/>
        <dbReference type="ChEBI" id="CHEBI:16480"/>
        <dbReference type="ChEBI" id="CHEBI:17632"/>
        <dbReference type="ChEBI" id="CHEBI:57540"/>
        <dbReference type="ChEBI" id="CHEBI:57945"/>
        <dbReference type="EC" id="1.14.12.17"/>
    </reaction>
</comment>
<evidence type="ECO:0000313" key="20">
    <source>
        <dbReference type="Proteomes" id="UP000800035"/>
    </source>
</evidence>
<dbReference type="GO" id="GO:0046872">
    <property type="term" value="F:metal ion binding"/>
    <property type="evidence" value="ECO:0007669"/>
    <property type="project" value="UniProtKB-KW"/>
</dbReference>
<reference evidence="19" key="1">
    <citation type="journal article" date="2020" name="Stud. Mycol.">
        <title>101 Dothideomycetes genomes: a test case for predicting lifestyles and emergence of pathogens.</title>
        <authorList>
            <person name="Haridas S."/>
            <person name="Albert R."/>
            <person name="Binder M."/>
            <person name="Bloem J."/>
            <person name="Labutti K."/>
            <person name="Salamov A."/>
            <person name="Andreopoulos B."/>
            <person name="Baker S."/>
            <person name="Barry K."/>
            <person name="Bills G."/>
            <person name="Bluhm B."/>
            <person name="Cannon C."/>
            <person name="Castanera R."/>
            <person name="Culley D."/>
            <person name="Daum C."/>
            <person name="Ezra D."/>
            <person name="Gonzalez J."/>
            <person name="Henrissat B."/>
            <person name="Kuo A."/>
            <person name="Liang C."/>
            <person name="Lipzen A."/>
            <person name="Lutzoni F."/>
            <person name="Magnuson J."/>
            <person name="Mondo S."/>
            <person name="Nolan M."/>
            <person name="Ohm R."/>
            <person name="Pangilinan J."/>
            <person name="Park H.-J."/>
            <person name="Ramirez L."/>
            <person name="Alfaro M."/>
            <person name="Sun H."/>
            <person name="Tritt A."/>
            <person name="Yoshinaga Y."/>
            <person name="Zwiers L.-H."/>
            <person name="Turgeon B."/>
            <person name="Goodwin S."/>
            <person name="Spatafora J."/>
            <person name="Crous P."/>
            <person name="Grigoriev I."/>
        </authorList>
    </citation>
    <scope>NUCLEOTIDE SEQUENCE</scope>
    <source>
        <strain evidence="19">CBS 675.92</strain>
    </source>
</reference>
<dbReference type="Proteomes" id="UP000800035">
    <property type="component" value="Unassembled WGS sequence"/>
</dbReference>
<protein>
    <recommendedName>
        <fullName evidence="4">nitric oxide dioxygenase</fullName>
        <ecNumber evidence="4">1.14.12.17</ecNumber>
    </recommendedName>
</protein>
<dbReference type="SUPFAM" id="SSF52343">
    <property type="entry name" value="Ferredoxin reductase-like, C-terminal NADP-linked domain"/>
    <property type="match status" value="1"/>
</dbReference>
<keyword evidence="9" id="KW-0274">FAD</keyword>
<dbReference type="FunFam" id="2.40.30.10:FF:000034">
    <property type="entry name" value="Flavohemoprotein"/>
    <property type="match status" value="1"/>
</dbReference>
<dbReference type="InterPro" id="IPR009050">
    <property type="entry name" value="Globin-like_sf"/>
</dbReference>
<dbReference type="EMBL" id="ML977021">
    <property type="protein sequence ID" value="KAF1950922.1"/>
    <property type="molecule type" value="Genomic_DNA"/>
</dbReference>
<dbReference type="GO" id="GO:0009636">
    <property type="term" value="P:response to toxic substance"/>
    <property type="evidence" value="ECO:0007669"/>
    <property type="project" value="UniProtKB-KW"/>
</dbReference>
<dbReference type="InterPro" id="IPR012292">
    <property type="entry name" value="Globin/Proto"/>
</dbReference>
<evidence type="ECO:0000256" key="4">
    <source>
        <dbReference type="ARBA" id="ARBA00012229"/>
    </source>
</evidence>
<dbReference type="PROSITE" id="PS01033">
    <property type="entry name" value="GLOBIN"/>
    <property type="match status" value="1"/>
</dbReference>
<evidence type="ECO:0000256" key="3">
    <source>
        <dbReference type="ARBA" id="ARBA00006401"/>
    </source>
</evidence>
<dbReference type="InterPro" id="IPR017927">
    <property type="entry name" value="FAD-bd_FR_type"/>
</dbReference>
<evidence type="ECO:0000256" key="5">
    <source>
        <dbReference type="ARBA" id="ARBA00022575"/>
    </source>
</evidence>
<evidence type="ECO:0000256" key="16">
    <source>
        <dbReference type="ARBA" id="ARBA00056398"/>
    </source>
</evidence>
<evidence type="ECO:0000256" key="12">
    <source>
        <dbReference type="ARBA" id="ARBA00023004"/>
    </source>
</evidence>
<evidence type="ECO:0000313" key="19">
    <source>
        <dbReference type="EMBL" id="KAF1950922.1"/>
    </source>
</evidence>
<keyword evidence="13" id="KW-0520">NAD</keyword>
<dbReference type="Gene3D" id="2.40.30.10">
    <property type="entry name" value="Translation factors"/>
    <property type="match status" value="1"/>
</dbReference>
<dbReference type="AlphaFoldDB" id="A0A6A5TGZ4"/>
<dbReference type="GO" id="GO:0046210">
    <property type="term" value="P:nitric oxide catabolic process"/>
    <property type="evidence" value="ECO:0007669"/>
    <property type="project" value="TreeGrafter"/>
</dbReference>
<comment type="similarity">
    <text evidence="3">In the C-terminal section; belongs to the flavoprotein pyridine nucleotide cytochrome reductase family.</text>
</comment>
<keyword evidence="12" id="KW-0408">Iron</keyword>
<evidence type="ECO:0000256" key="10">
    <source>
        <dbReference type="ARBA" id="ARBA00022857"/>
    </source>
</evidence>